<dbReference type="RefSeq" id="WP_407349017.1">
    <property type="nucleotide sequence ID" value="NZ_CP136864.1"/>
</dbReference>
<sequence>MRYSFFVMSFLGFVLGVQGAQAQRAGQSISVQYGIVTGGSQVDLNSGAVPSGAVVGGALGLASARGKKSSKKARNTLIGAVAGSAVAGAAQGDTRGMVYKVALTGSAGEMQVVTDQREIRVGDCVAVERAGETANLRRVSDGYCEASNARAVAELADESAEEASECQAAKQAVVDASTVDAAELAAVKMRLLCSD</sequence>
<organism evidence="2 3">
    <name type="scientific">Congregibacter variabilis</name>
    <dbReference type="NCBI Taxonomy" id="3081200"/>
    <lineage>
        <taxon>Bacteria</taxon>
        <taxon>Pseudomonadati</taxon>
        <taxon>Pseudomonadota</taxon>
        <taxon>Gammaproteobacteria</taxon>
        <taxon>Cellvibrionales</taxon>
        <taxon>Halieaceae</taxon>
        <taxon>Congregibacter</taxon>
    </lineage>
</organism>
<proteinExistence type="predicted"/>
<evidence type="ECO:0000313" key="3">
    <source>
        <dbReference type="Proteomes" id="UP001626537"/>
    </source>
</evidence>
<evidence type="ECO:0000313" key="2">
    <source>
        <dbReference type="EMBL" id="WOJ94381.1"/>
    </source>
</evidence>
<evidence type="ECO:0008006" key="4">
    <source>
        <dbReference type="Google" id="ProtNLM"/>
    </source>
</evidence>
<dbReference type="Proteomes" id="UP001626537">
    <property type="component" value="Chromosome"/>
</dbReference>
<reference evidence="2 3" key="1">
    <citation type="submission" date="2023-10" db="EMBL/GenBank/DDBJ databases">
        <title>Two novel species belonging to the OM43/NOR5 clade.</title>
        <authorList>
            <person name="Park M."/>
        </authorList>
    </citation>
    <scope>NUCLEOTIDE SEQUENCE [LARGE SCALE GENOMIC DNA]</scope>
    <source>
        <strain evidence="2 3">IMCC43200</strain>
    </source>
</reference>
<feature type="chain" id="PRO_5045466844" description="Glycine zipper 2TM domain-containing protein" evidence="1">
    <location>
        <begin position="23"/>
        <end position="195"/>
    </location>
</feature>
<accession>A0ABZ0I8H2</accession>
<name>A0ABZ0I8H2_9GAMM</name>
<evidence type="ECO:0000256" key="1">
    <source>
        <dbReference type="SAM" id="SignalP"/>
    </source>
</evidence>
<protein>
    <recommendedName>
        <fullName evidence="4">Glycine zipper 2TM domain-containing protein</fullName>
    </recommendedName>
</protein>
<keyword evidence="3" id="KW-1185">Reference proteome</keyword>
<dbReference type="EMBL" id="CP136864">
    <property type="protein sequence ID" value="WOJ94381.1"/>
    <property type="molecule type" value="Genomic_DNA"/>
</dbReference>
<keyword evidence="1" id="KW-0732">Signal</keyword>
<gene>
    <name evidence="2" type="ORF">R0135_04265</name>
</gene>
<feature type="signal peptide" evidence="1">
    <location>
        <begin position="1"/>
        <end position="22"/>
    </location>
</feature>